<dbReference type="PANTHER" id="PTHR48476:SF1">
    <property type="entry name" value="SHORT-CHAIN DEHYDROGENASE TIC 32, CHLOROPLASTIC-LIKE"/>
    <property type="match status" value="1"/>
</dbReference>
<dbReference type="PRINTS" id="PR00081">
    <property type="entry name" value="GDHRDH"/>
</dbReference>
<dbReference type="STRING" id="337451.A0A443PXD5"/>
<dbReference type="EMBL" id="QPKB01000011">
    <property type="protein sequence ID" value="RWR95445.1"/>
    <property type="molecule type" value="Genomic_DNA"/>
</dbReference>
<name>A0A443PXD5_9MAGN</name>
<evidence type="ECO:0000313" key="2">
    <source>
        <dbReference type="EMBL" id="RWR95445.1"/>
    </source>
</evidence>
<feature type="region of interest" description="Disordered" evidence="1">
    <location>
        <begin position="1"/>
        <end position="20"/>
    </location>
</feature>
<comment type="caution">
    <text evidence="2">The sequence shown here is derived from an EMBL/GenBank/DDBJ whole genome shotgun (WGS) entry which is preliminary data.</text>
</comment>
<dbReference type="InterPro" id="IPR002347">
    <property type="entry name" value="SDR_fam"/>
</dbReference>
<reference evidence="2 3" key="1">
    <citation type="journal article" date="2019" name="Nat. Plants">
        <title>Stout camphor tree genome fills gaps in understanding of flowering plant genome evolution.</title>
        <authorList>
            <person name="Chaw S.M."/>
            <person name="Liu Y.C."/>
            <person name="Wu Y.W."/>
            <person name="Wang H.Y."/>
            <person name="Lin C.I."/>
            <person name="Wu C.S."/>
            <person name="Ke H.M."/>
            <person name="Chang L.Y."/>
            <person name="Hsu C.Y."/>
            <person name="Yang H.T."/>
            <person name="Sudianto E."/>
            <person name="Hsu M.H."/>
            <person name="Wu K.P."/>
            <person name="Wang L.N."/>
            <person name="Leebens-Mack J.H."/>
            <person name="Tsai I.J."/>
        </authorList>
    </citation>
    <scope>NUCLEOTIDE SEQUENCE [LARGE SCALE GENOMIC DNA]</scope>
    <source>
        <strain evidence="3">cv. Chaw 1501</strain>
        <tissue evidence="2">Young leaves</tissue>
    </source>
</reference>
<organism evidence="2 3">
    <name type="scientific">Cinnamomum micranthum f. kanehirae</name>
    <dbReference type="NCBI Taxonomy" id="337451"/>
    <lineage>
        <taxon>Eukaryota</taxon>
        <taxon>Viridiplantae</taxon>
        <taxon>Streptophyta</taxon>
        <taxon>Embryophyta</taxon>
        <taxon>Tracheophyta</taxon>
        <taxon>Spermatophyta</taxon>
        <taxon>Magnoliopsida</taxon>
        <taxon>Magnoliidae</taxon>
        <taxon>Laurales</taxon>
        <taxon>Lauraceae</taxon>
        <taxon>Cinnamomum</taxon>
    </lineage>
</organism>
<dbReference type="OrthoDB" id="191139at2759"/>
<dbReference type="PANTHER" id="PTHR48476">
    <property type="entry name" value="SHORT-CHAIN DEHYDROGENASE TIC 32, CHLOROPLASTIC-LIKE"/>
    <property type="match status" value="1"/>
</dbReference>
<keyword evidence="3" id="KW-1185">Reference proteome</keyword>
<evidence type="ECO:0000313" key="3">
    <source>
        <dbReference type="Proteomes" id="UP000283530"/>
    </source>
</evidence>
<accession>A0A443PXD5</accession>
<gene>
    <name evidence="2" type="ORF">CKAN_02479100</name>
</gene>
<dbReference type="Proteomes" id="UP000283530">
    <property type="component" value="Unassembled WGS sequence"/>
</dbReference>
<dbReference type="InterPro" id="IPR036291">
    <property type="entry name" value="NAD(P)-bd_dom_sf"/>
</dbReference>
<dbReference type="InterPro" id="IPR055280">
    <property type="entry name" value="TIC32"/>
</dbReference>
<evidence type="ECO:0000256" key="1">
    <source>
        <dbReference type="SAM" id="MobiDB-lite"/>
    </source>
</evidence>
<protein>
    <submittedName>
        <fullName evidence="2">Short-chain dehydrogenase TIC 32, chloroplastic</fullName>
    </submittedName>
</protein>
<dbReference type="AlphaFoldDB" id="A0A443PXD5"/>
<dbReference type="SUPFAM" id="SSF51735">
    <property type="entry name" value="NAD(P)-binding Rossmann-fold domains"/>
    <property type="match status" value="1"/>
</dbReference>
<sequence>MGIFSLMTGRPGPSGFGSASTAEQVTEGIDASHLTAIVTGGASGIGAETVRVLALRGAHVIIAARNLEAANNVKQLILKDNGAARVDVLKLDLCSLKSVREFSDSFLAMDRPLNILMYEFSPHFPLQPSSLQALYLILSLLLAIMEGHFLLTDLLLEKMKHTARETGIEGRIVNLSSIAHMHTYEEGIRFDKINNQSEYSDKKAYGQSKLANIVHANELSRRLQAEGANVTANSVHPGLIMTNLMRHSFILMNLLKVVTYVLWKNVPQGAATTCYLALHPSLKGVTGKYFLDCNEFTPSALARDEVLAKKLWDFSNKLVNSASQRV</sequence>
<dbReference type="Pfam" id="PF00106">
    <property type="entry name" value="adh_short"/>
    <property type="match status" value="1"/>
</dbReference>
<proteinExistence type="predicted"/>
<dbReference type="Gene3D" id="3.40.50.720">
    <property type="entry name" value="NAD(P)-binding Rossmann-like Domain"/>
    <property type="match status" value="1"/>
</dbReference>